<proteinExistence type="predicted"/>
<gene>
    <name evidence="6" type="ORF">Cgig2_008475</name>
</gene>
<evidence type="ECO:0000259" key="5">
    <source>
        <dbReference type="PROSITE" id="PS50808"/>
    </source>
</evidence>
<dbReference type="SMART" id="SM00614">
    <property type="entry name" value="ZnF_BED"/>
    <property type="match status" value="1"/>
</dbReference>
<keyword evidence="3" id="KW-0862">Zinc</keyword>
<dbReference type="PANTHER" id="PTHR34396">
    <property type="entry name" value="OS03G0264950 PROTEIN-RELATED"/>
    <property type="match status" value="1"/>
</dbReference>
<keyword evidence="1" id="KW-0479">Metal-binding</keyword>
<feature type="domain" description="BED-type" evidence="5">
    <location>
        <begin position="75"/>
        <end position="127"/>
    </location>
</feature>
<name>A0A9Q1JG22_9CARY</name>
<evidence type="ECO:0000256" key="1">
    <source>
        <dbReference type="ARBA" id="ARBA00022723"/>
    </source>
</evidence>
<evidence type="ECO:0000256" key="4">
    <source>
        <dbReference type="PROSITE-ProRule" id="PRU00027"/>
    </source>
</evidence>
<dbReference type="PROSITE" id="PS50808">
    <property type="entry name" value="ZF_BED"/>
    <property type="match status" value="1"/>
</dbReference>
<sequence>MIWLPTKNTVFSSSSKDTGNVNAPFYIIVVDDDVDDIDEVAPTKTKKGHPRRQILVEGRQASHLYPITSSASGKRRKSIYWKHYDETSVEGEIECKYCEQLLHVCSKNGTSVLKNHLQKCKKYPANVDQKQKLFSFQMKRVVKEDGSIEHMNVPSCWKFDPKVSGKELAKMIVIDELSFMFVERAGNRGFCMSLHPNFGHPSRHTIERLLCTLY</sequence>
<dbReference type="OrthoDB" id="1745426at2759"/>
<evidence type="ECO:0000313" key="6">
    <source>
        <dbReference type="EMBL" id="KAJ8420649.1"/>
    </source>
</evidence>
<dbReference type="PANTHER" id="PTHR34396:SF27">
    <property type="entry name" value="OS08G0208700 PROTEIN"/>
    <property type="match status" value="1"/>
</dbReference>
<dbReference type="GO" id="GO:1990837">
    <property type="term" value="F:sequence-specific double-stranded DNA binding"/>
    <property type="evidence" value="ECO:0007669"/>
    <property type="project" value="TreeGrafter"/>
</dbReference>
<dbReference type="Proteomes" id="UP001153076">
    <property type="component" value="Unassembled WGS sequence"/>
</dbReference>
<accession>A0A9Q1JG22</accession>
<keyword evidence="2 4" id="KW-0863">Zinc-finger</keyword>
<dbReference type="EMBL" id="JAKOGI010003259">
    <property type="protein sequence ID" value="KAJ8420649.1"/>
    <property type="molecule type" value="Genomic_DNA"/>
</dbReference>
<dbReference type="GO" id="GO:0005634">
    <property type="term" value="C:nucleus"/>
    <property type="evidence" value="ECO:0007669"/>
    <property type="project" value="TreeGrafter"/>
</dbReference>
<keyword evidence="7" id="KW-1185">Reference proteome</keyword>
<dbReference type="AlphaFoldDB" id="A0A9Q1JG22"/>
<evidence type="ECO:0000313" key="7">
    <source>
        <dbReference type="Proteomes" id="UP001153076"/>
    </source>
</evidence>
<evidence type="ECO:0000256" key="3">
    <source>
        <dbReference type="ARBA" id="ARBA00022833"/>
    </source>
</evidence>
<dbReference type="InterPro" id="IPR053031">
    <property type="entry name" value="Cuticle_assoc_protein"/>
</dbReference>
<dbReference type="GO" id="GO:0006357">
    <property type="term" value="P:regulation of transcription by RNA polymerase II"/>
    <property type="evidence" value="ECO:0007669"/>
    <property type="project" value="TreeGrafter"/>
</dbReference>
<comment type="caution">
    <text evidence="6">The sequence shown here is derived from an EMBL/GenBank/DDBJ whole genome shotgun (WGS) entry which is preliminary data.</text>
</comment>
<dbReference type="GO" id="GO:0008270">
    <property type="term" value="F:zinc ion binding"/>
    <property type="evidence" value="ECO:0007669"/>
    <property type="project" value="UniProtKB-KW"/>
</dbReference>
<organism evidence="6 7">
    <name type="scientific">Carnegiea gigantea</name>
    <dbReference type="NCBI Taxonomy" id="171969"/>
    <lineage>
        <taxon>Eukaryota</taxon>
        <taxon>Viridiplantae</taxon>
        <taxon>Streptophyta</taxon>
        <taxon>Embryophyta</taxon>
        <taxon>Tracheophyta</taxon>
        <taxon>Spermatophyta</taxon>
        <taxon>Magnoliopsida</taxon>
        <taxon>eudicotyledons</taxon>
        <taxon>Gunneridae</taxon>
        <taxon>Pentapetalae</taxon>
        <taxon>Caryophyllales</taxon>
        <taxon>Cactineae</taxon>
        <taxon>Cactaceae</taxon>
        <taxon>Cactoideae</taxon>
        <taxon>Echinocereeae</taxon>
        <taxon>Carnegiea</taxon>
    </lineage>
</organism>
<dbReference type="Pfam" id="PF02892">
    <property type="entry name" value="zf-BED"/>
    <property type="match status" value="1"/>
</dbReference>
<evidence type="ECO:0000256" key="2">
    <source>
        <dbReference type="ARBA" id="ARBA00022771"/>
    </source>
</evidence>
<reference evidence="6" key="1">
    <citation type="submission" date="2022-04" db="EMBL/GenBank/DDBJ databases">
        <title>Carnegiea gigantea Genome sequencing and assembly v2.</title>
        <authorList>
            <person name="Copetti D."/>
            <person name="Sanderson M.J."/>
            <person name="Burquez A."/>
            <person name="Wojciechowski M.F."/>
        </authorList>
    </citation>
    <scope>NUCLEOTIDE SEQUENCE</scope>
    <source>
        <strain evidence="6">SGP5-SGP5p</strain>
        <tissue evidence="6">Aerial part</tissue>
    </source>
</reference>
<protein>
    <recommendedName>
        <fullName evidence="5">BED-type domain-containing protein</fullName>
    </recommendedName>
</protein>
<dbReference type="InterPro" id="IPR003656">
    <property type="entry name" value="Znf_BED"/>
</dbReference>